<reference evidence="1 4" key="2">
    <citation type="submission" date="2019-02" db="EMBL/GenBank/DDBJ databases">
        <title>Complete genome sequence of Desulfobacter hydrogenophilus AcRS1.</title>
        <authorList>
            <person name="Marietou A."/>
            <person name="Lund M.B."/>
            <person name="Marshall I.P.G."/>
            <person name="Schreiber L."/>
            <person name="Jorgensen B."/>
        </authorList>
    </citation>
    <scope>NUCLEOTIDE SEQUENCE [LARGE SCALE GENOMIC DNA]</scope>
    <source>
        <strain evidence="1 4">AcRS1</strain>
    </source>
</reference>
<dbReference type="RefSeq" id="WP_111955180.1">
    <property type="nucleotide sequence ID" value="NZ_CP036313.1"/>
</dbReference>
<evidence type="ECO:0000313" key="2">
    <source>
        <dbReference type="EMBL" id="RAM02623.1"/>
    </source>
</evidence>
<evidence type="ECO:0000313" key="4">
    <source>
        <dbReference type="Proteomes" id="UP000293902"/>
    </source>
</evidence>
<gene>
    <name evidence="2" type="ORF">DO021_07215</name>
    <name evidence="1" type="ORF">EYB58_03210</name>
</gene>
<dbReference type="EMBL" id="QLNI01000012">
    <property type="protein sequence ID" value="RAM02623.1"/>
    <property type="molecule type" value="Genomic_DNA"/>
</dbReference>
<name>A0A328FHM6_9BACT</name>
<dbReference type="EMBL" id="CP036313">
    <property type="protein sequence ID" value="QBH12018.1"/>
    <property type="molecule type" value="Genomic_DNA"/>
</dbReference>
<dbReference type="Proteomes" id="UP000248798">
    <property type="component" value="Unassembled WGS sequence"/>
</dbReference>
<organism evidence="2 3">
    <name type="scientific">Desulfobacter hydrogenophilus</name>
    <dbReference type="NCBI Taxonomy" id="2291"/>
    <lineage>
        <taxon>Bacteria</taxon>
        <taxon>Pseudomonadati</taxon>
        <taxon>Thermodesulfobacteriota</taxon>
        <taxon>Desulfobacteria</taxon>
        <taxon>Desulfobacterales</taxon>
        <taxon>Desulfobacteraceae</taxon>
        <taxon>Desulfobacter</taxon>
    </lineage>
</organism>
<accession>A0A328FHM6</accession>
<evidence type="ECO:0008006" key="5">
    <source>
        <dbReference type="Google" id="ProtNLM"/>
    </source>
</evidence>
<keyword evidence="4" id="KW-1185">Reference proteome</keyword>
<dbReference type="Proteomes" id="UP000293902">
    <property type="component" value="Chromosome"/>
</dbReference>
<evidence type="ECO:0000313" key="3">
    <source>
        <dbReference type="Proteomes" id="UP000248798"/>
    </source>
</evidence>
<reference evidence="2 3" key="1">
    <citation type="submission" date="2018-06" db="EMBL/GenBank/DDBJ databases">
        <title>Complete Genome Sequence of Desulfobacter hydrogenophilus (DSM3380).</title>
        <authorList>
            <person name="Marietou A."/>
            <person name="Schreiber L."/>
            <person name="Marshall I."/>
            <person name="Jorgensen B."/>
        </authorList>
    </citation>
    <scope>NUCLEOTIDE SEQUENCE [LARGE SCALE GENOMIC DNA]</scope>
    <source>
        <strain evidence="2 3">DSM 3380</strain>
    </source>
</reference>
<sequence>MKISMEKQSWRMLAIALLSMVIPVVGTANGAENYPKMQYPAFFDKINPIVLKDPLGEFIGTSQGGILEITYVDTVKMAGHSCAVVGGAYLAAREGLKALYGEELPRRGEIKVEIRHGVTQDNAGVVGSVISNITGATTDFGFEGLPGGRFNRRNLLFYNAPIDTDIRFTRLDTNRQVGINYHSERAVNPKAILMSAIGPDATPESKRSFPERFQNMVKQLFEQSDRVIEVIEFAAPAKKDQDTNG</sequence>
<proteinExistence type="predicted"/>
<protein>
    <recommendedName>
        <fullName evidence="5">Formylmethanofuran dehydrogenase subunit E domain-containing protein</fullName>
    </recommendedName>
</protein>
<evidence type="ECO:0000313" key="1">
    <source>
        <dbReference type="EMBL" id="QBH12018.1"/>
    </source>
</evidence>
<dbReference type="AlphaFoldDB" id="A0A328FHM6"/>
<dbReference type="OrthoDB" id="259311at2"/>